<protein>
    <recommendedName>
        <fullName evidence="7 8">UDP-N-acetylmuramoylalanine--D-glutamate ligase</fullName>
        <ecNumber evidence="7 8">6.3.2.9</ecNumber>
    </recommendedName>
    <alternativeName>
        <fullName evidence="7">D-glutamic acid-adding enzyme</fullName>
    </alternativeName>
    <alternativeName>
        <fullName evidence="7">UDP-N-acetylmuramoyl-L-alanyl-D-glutamate synthetase</fullName>
    </alternativeName>
</protein>
<keyword evidence="7 8" id="KW-0133">Cell shape</keyword>
<evidence type="ECO:0000313" key="11">
    <source>
        <dbReference type="EMBL" id="KGD65472.1"/>
    </source>
</evidence>
<dbReference type="InterPro" id="IPR004101">
    <property type="entry name" value="Mur_ligase_C"/>
</dbReference>
<dbReference type="GO" id="GO:0009252">
    <property type="term" value="P:peptidoglycan biosynthetic process"/>
    <property type="evidence" value="ECO:0007669"/>
    <property type="project" value="UniProtKB-UniRule"/>
</dbReference>
<dbReference type="PATRIC" id="fig|1177154.3.peg.1390"/>
<dbReference type="Gene3D" id="3.90.190.20">
    <property type="entry name" value="Mur ligase, C-terminal domain"/>
    <property type="match status" value="1"/>
</dbReference>
<keyword evidence="12" id="KW-1185">Reference proteome</keyword>
<dbReference type="EC" id="6.3.2.9" evidence="7 8"/>
<evidence type="ECO:0000259" key="10">
    <source>
        <dbReference type="Pfam" id="PF08245"/>
    </source>
</evidence>
<dbReference type="InterPro" id="IPR005762">
    <property type="entry name" value="MurD"/>
</dbReference>
<dbReference type="PANTHER" id="PTHR43692">
    <property type="entry name" value="UDP-N-ACETYLMURAMOYLALANINE--D-GLUTAMATE LIGASE"/>
    <property type="match status" value="1"/>
</dbReference>
<reference evidence="11 12" key="1">
    <citation type="submission" date="2012-09" db="EMBL/GenBank/DDBJ databases">
        <title>Genome Sequence of alkane-degrading Bacterium Alcanivorax sp. 19-m-6.</title>
        <authorList>
            <person name="Lai Q."/>
            <person name="Shao Z."/>
        </authorList>
    </citation>
    <scope>NUCLEOTIDE SEQUENCE [LARGE SCALE GENOMIC DNA]</scope>
    <source>
        <strain evidence="11 12">19-m-6</strain>
    </source>
</reference>
<dbReference type="GO" id="GO:0005524">
    <property type="term" value="F:ATP binding"/>
    <property type="evidence" value="ECO:0007669"/>
    <property type="project" value="UniProtKB-UniRule"/>
</dbReference>
<feature type="domain" description="Mur ligase central" evidence="10">
    <location>
        <begin position="111"/>
        <end position="277"/>
    </location>
</feature>
<dbReference type="Pfam" id="PF02875">
    <property type="entry name" value="Mur_ligase_C"/>
    <property type="match status" value="1"/>
</dbReference>
<dbReference type="RefSeq" id="WP_035231575.1">
    <property type="nucleotide sequence ID" value="NZ_ARXV01000004.1"/>
</dbReference>
<dbReference type="GO" id="GO:0071555">
    <property type="term" value="P:cell wall organization"/>
    <property type="evidence" value="ECO:0007669"/>
    <property type="project" value="UniProtKB-KW"/>
</dbReference>
<dbReference type="SUPFAM" id="SSF51984">
    <property type="entry name" value="MurCD N-terminal domain"/>
    <property type="match status" value="1"/>
</dbReference>
<dbReference type="InterPro" id="IPR036615">
    <property type="entry name" value="Mur_ligase_C_dom_sf"/>
</dbReference>
<evidence type="ECO:0000313" key="12">
    <source>
        <dbReference type="Proteomes" id="UP000029444"/>
    </source>
</evidence>
<evidence type="ECO:0000256" key="3">
    <source>
        <dbReference type="ARBA" id="ARBA00022490"/>
    </source>
</evidence>
<dbReference type="OrthoDB" id="9809796at2"/>
<comment type="caution">
    <text evidence="11">The sequence shown here is derived from an EMBL/GenBank/DDBJ whole genome shotgun (WGS) entry which is preliminary data.</text>
</comment>
<keyword evidence="3 7" id="KW-0963">Cytoplasm</keyword>
<comment type="similarity">
    <text evidence="7">Belongs to the MurCDEF family.</text>
</comment>
<dbReference type="GO" id="GO:0005737">
    <property type="term" value="C:cytoplasm"/>
    <property type="evidence" value="ECO:0007669"/>
    <property type="project" value="UniProtKB-SubCell"/>
</dbReference>
<evidence type="ECO:0000256" key="1">
    <source>
        <dbReference type="ARBA" id="ARBA00004496"/>
    </source>
</evidence>
<dbReference type="Pfam" id="PF21799">
    <property type="entry name" value="MurD-like_N"/>
    <property type="match status" value="1"/>
</dbReference>
<dbReference type="Gene3D" id="3.40.1190.10">
    <property type="entry name" value="Mur-like, catalytic domain"/>
    <property type="match status" value="1"/>
</dbReference>
<name>A0A095SLL0_9GAMM</name>
<evidence type="ECO:0000256" key="6">
    <source>
        <dbReference type="ARBA" id="ARBA00022840"/>
    </source>
</evidence>
<evidence type="ECO:0000256" key="4">
    <source>
        <dbReference type="ARBA" id="ARBA00022598"/>
    </source>
</evidence>
<accession>A0A095SLL0</accession>
<keyword evidence="7 8" id="KW-0573">Peptidoglycan synthesis</keyword>
<dbReference type="InterPro" id="IPR013221">
    <property type="entry name" value="Mur_ligase_cen"/>
</dbReference>
<dbReference type="NCBIfam" id="TIGR01087">
    <property type="entry name" value="murD"/>
    <property type="match status" value="1"/>
</dbReference>
<dbReference type="AlphaFoldDB" id="A0A095SLL0"/>
<keyword evidence="7 8" id="KW-0132">Cell division</keyword>
<gene>
    <name evidence="7" type="primary">murD</name>
    <name evidence="11" type="ORF">Y5S_01365</name>
</gene>
<keyword evidence="5 7" id="KW-0547">Nucleotide-binding</keyword>
<dbReference type="HAMAP" id="MF_00639">
    <property type="entry name" value="MurD"/>
    <property type="match status" value="1"/>
</dbReference>
<comment type="function">
    <text evidence="7 8">Cell wall formation. Catalyzes the addition of glutamate to the nucleotide precursor UDP-N-acetylmuramoyl-L-alanine (UMA).</text>
</comment>
<keyword evidence="7 8" id="KW-0961">Cell wall biogenesis/degradation</keyword>
<feature type="domain" description="Mur ligase C-terminal" evidence="9">
    <location>
        <begin position="300"/>
        <end position="415"/>
    </location>
</feature>
<dbReference type="Pfam" id="PF08245">
    <property type="entry name" value="Mur_ligase_M"/>
    <property type="match status" value="1"/>
</dbReference>
<dbReference type="GO" id="GO:0008360">
    <property type="term" value="P:regulation of cell shape"/>
    <property type="evidence" value="ECO:0007669"/>
    <property type="project" value="UniProtKB-KW"/>
</dbReference>
<evidence type="ECO:0000256" key="2">
    <source>
        <dbReference type="ARBA" id="ARBA00004752"/>
    </source>
</evidence>
<dbReference type="InterPro" id="IPR036565">
    <property type="entry name" value="Mur-like_cat_sf"/>
</dbReference>
<keyword evidence="4 7" id="KW-0436">Ligase</keyword>
<evidence type="ECO:0000259" key="9">
    <source>
        <dbReference type="Pfam" id="PF02875"/>
    </source>
</evidence>
<dbReference type="GO" id="GO:0051301">
    <property type="term" value="P:cell division"/>
    <property type="evidence" value="ECO:0007669"/>
    <property type="project" value="UniProtKB-KW"/>
</dbReference>
<dbReference type="STRING" id="1177154.Y5S_01365"/>
<evidence type="ECO:0000256" key="5">
    <source>
        <dbReference type="ARBA" id="ARBA00022741"/>
    </source>
</evidence>
<evidence type="ECO:0000256" key="8">
    <source>
        <dbReference type="RuleBase" id="RU003664"/>
    </source>
</evidence>
<dbReference type="SUPFAM" id="SSF53623">
    <property type="entry name" value="MurD-like peptide ligases, catalytic domain"/>
    <property type="match status" value="1"/>
</dbReference>
<dbReference type="GO" id="GO:0008764">
    <property type="term" value="F:UDP-N-acetylmuramoylalanine-D-glutamate ligase activity"/>
    <property type="evidence" value="ECO:0007669"/>
    <property type="project" value="UniProtKB-UniRule"/>
</dbReference>
<keyword evidence="7 8" id="KW-0131">Cell cycle</keyword>
<comment type="pathway">
    <text evidence="2 7 8">Cell wall biogenesis; peptidoglycan biosynthesis.</text>
</comment>
<feature type="binding site" evidence="7">
    <location>
        <begin position="113"/>
        <end position="119"/>
    </location>
    <ligand>
        <name>ATP</name>
        <dbReference type="ChEBI" id="CHEBI:30616"/>
    </ligand>
</feature>
<dbReference type="PANTHER" id="PTHR43692:SF1">
    <property type="entry name" value="UDP-N-ACETYLMURAMOYLALANINE--D-GLUTAMATE LIGASE"/>
    <property type="match status" value="1"/>
</dbReference>
<keyword evidence="6 7" id="KW-0067">ATP-binding</keyword>
<proteinExistence type="inferred from homology"/>
<sequence length="441" mass="46747">MAKDGFDLVIGLGVTGRSVIRYLTDQGMPVRALDTRAEPAGLEALQAEFPAVKIHTGGFKPGWMKKANRLIVSPGVAVATPAIAEQIVEGKEVIGDVELFARAASEPLVGITGSNAKSTVTTLLGQVADACGMNPGIGGNLGVPALDLLNDDARLYVLELSSFQLETTYSLSADVATILNVSQDHLDRYASFADYLAAKQRIYDGCQVAVWNRDDLATRPPESVPKQITFGAHPEADYRLDSESGQLLCRGELLLSLSDLALTGHHNAMNILAVLAISDALSLNRDKALATVKAFTGLEHRCQLVADKGGVRWFNDSKATNVGATLAALTGIGESIEGKVILVAGGQGKGQDFSPLAEPARQYLRAGLLMGEDRSLLAQGMSAAPCELVTDMQAAVERAYALAQPGDAVLLSPACASFDMYKGFADRGNDFIRRVQEVCDD</sequence>
<dbReference type="eggNOG" id="COG0771">
    <property type="taxonomic scope" value="Bacteria"/>
</dbReference>
<dbReference type="EMBL" id="ARXV01000004">
    <property type="protein sequence ID" value="KGD65472.1"/>
    <property type="molecule type" value="Genomic_DNA"/>
</dbReference>
<dbReference type="UniPathway" id="UPA00219"/>
<comment type="catalytic activity">
    <reaction evidence="7 8">
        <text>UDP-N-acetyl-alpha-D-muramoyl-L-alanine + D-glutamate + ATP = UDP-N-acetyl-alpha-D-muramoyl-L-alanyl-D-glutamate + ADP + phosphate + H(+)</text>
        <dbReference type="Rhea" id="RHEA:16429"/>
        <dbReference type="ChEBI" id="CHEBI:15378"/>
        <dbReference type="ChEBI" id="CHEBI:29986"/>
        <dbReference type="ChEBI" id="CHEBI:30616"/>
        <dbReference type="ChEBI" id="CHEBI:43474"/>
        <dbReference type="ChEBI" id="CHEBI:83898"/>
        <dbReference type="ChEBI" id="CHEBI:83900"/>
        <dbReference type="ChEBI" id="CHEBI:456216"/>
        <dbReference type="EC" id="6.3.2.9"/>
    </reaction>
</comment>
<dbReference type="Gene3D" id="3.40.50.720">
    <property type="entry name" value="NAD(P)-binding Rossmann-like Domain"/>
    <property type="match status" value="1"/>
</dbReference>
<comment type="subcellular location">
    <subcellularLocation>
        <location evidence="1 7 8">Cytoplasm</location>
    </subcellularLocation>
</comment>
<evidence type="ECO:0000256" key="7">
    <source>
        <dbReference type="HAMAP-Rule" id="MF_00639"/>
    </source>
</evidence>
<dbReference type="Proteomes" id="UP000029444">
    <property type="component" value="Unassembled WGS sequence"/>
</dbReference>
<dbReference type="SUPFAM" id="SSF53244">
    <property type="entry name" value="MurD-like peptide ligases, peptide-binding domain"/>
    <property type="match status" value="1"/>
</dbReference>
<organism evidence="11 12">
    <name type="scientific">Alcanivorax nanhaiticus</name>
    <dbReference type="NCBI Taxonomy" id="1177154"/>
    <lineage>
        <taxon>Bacteria</taxon>
        <taxon>Pseudomonadati</taxon>
        <taxon>Pseudomonadota</taxon>
        <taxon>Gammaproteobacteria</taxon>
        <taxon>Oceanospirillales</taxon>
        <taxon>Alcanivoracaceae</taxon>
        <taxon>Alcanivorax</taxon>
    </lineage>
</organism>